<feature type="transmembrane region" description="Helical" evidence="10">
    <location>
        <begin position="128"/>
        <end position="145"/>
    </location>
</feature>
<keyword evidence="6" id="KW-0653">Protein transport</keyword>
<dbReference type="RefSeq" id="XP_027609343.1">
    <property type="nucleotide sequence ID" value="XM_027753542.1"/>
</dbReference>
<dbReference type="GeneID" id="38775347"/>
<dbReference type="Pfam" id="PF03169">
    <property type="entry name" value="OPT"/>
    <property type="match status" value="1"/>
</dbReference>
<feature type="transmembrane region" description="Helical" evidence="10">
    <location>
        <begin position="604"/>
        <end position="624"/>
    </location>
</feature>
<dbReference type="EMBL" id="BFAD01000001">
    <property type="protein sequence ID" value="GBE78430.1"/>
    <property type="molecule type" value="Genomic_DNA"/>
</dbReference>
<comment type="caution">
    <text evidence="11">The sequence shown here is derived from an EMBL/GenBank/DDBJ whole genome shotgun (WGS) entry which is preliminary data.</text>
</comment>
<evidence type="ECO:0000313" key="11">
    <source>
        <dbReference type="EMBL" id="GBE78430.1"/>
    </source>
</evidence>
<evidence type="ECO:0000313" key="12">
    <source>
        <dbReference type="Proteomes" id="UP000287166"/>
    </source>
</evidence>
<dbReference type="NCBIfam" id="TIGR00728">
    <property type="entry name" value="OPT_sfam"/>
    <property type="match status" value="1"/>
</dbReference>
<keyword evidence="12" id="KW-1185">Reference proteome</keyword>
<sequence length="814" mass="91792">MEAPTSSVTVTFPQFLRRRNPIPDVPEDVDYVMQHLNDPNWDLDRASPRASIDSLELDDKSGVITSSRLSIRSSNGDSDSQVDSSYRTSSGKGFDVEEYDDESPYAEVRAAVANTDDPSMPVNTFRTWFIGIVLAMVLAIFNHFFGTRYPSVAISALVMQLVALPCGKAFEYLLPTTRFTTFGYTWSLNPGPFNIKEHTLITVMSNSIYGDVYVSSVFVTQQAFYHQALSIGYQLTLSLSTQLIGYSFVGFLRNFLVWPSSMIWPGSLVSCALLRTLHKSYGKKEGRHMSRERFFLYVMIAATVWYFFPGFVFTALSMFNWVCWIAPENPTVNALFGYASGLGMGFLTFDWAMISFMGSPLVTPWWAELNIWVGFVICYWVIAPIMYFKNALYAKYMPISAGVSYDNTGMTYVVDAILTNGVFDLEKYKAYSPLYMPTTLSLAYGVQFAAFTAVIVHVLLWYRRDIFRQFNRSLGDERDVHARLMSVYPEVPWYWYATVGVVALVLGAVGIEVYDTGMPLFGLLVALIVAAVFVIPIGIIRAVTNQMIPLNVLSELIGGYIIPGRPIAVMLFKTYGFNSVNQALSFTADQKIGHYMKIPPRSMFMAQVIPTIMSAMACIGVQYWQFAHIEDLCSPTQKDGYVCPGFSTFATASVIWGGIGPKRIFSAGALYHPMLYFLIVGAVLPIPFYFLAYRYPHSFWRYVNIPVIFAGLGVMPPATGVNFSAWITVGCFFMWFMRRYHFFWWMRYNYILSAALDAGLALGLILIFFCLQLPKNGITLNWWGNTVWTKTFDALGMPFYSLPPNATFGPQTWV</sequence>
<gene>
    <name evidence="11" type="ORF">SCP_0113180</name>
</gene>
<feature type="transmembrane region" description="Helical" evidence="10">
    <location>
        <begin position="336"/>
        <end position="357"/>
    </location>
</feature>
<evidence type="ECO:0000256" key="10">
    <source>
        <dbReference type="SAM" id="Phobius"/>
    </source>
</evidence>
<dbReference type="PANTHER" id="PTHR22601">
    <property type="entry name" value="ISP4 LIKE PROTEIN"/>
    <property type="match status" value="1"/>
</dbReference>
<feature type="transmembrane region" description="Helical" evidence="10">
    <location>
        <begin position="255"/>
        <end position="274"/>
    </location>
</feature>
<evidence type="ECO:0000256" key="1">
    <source>
        <dbReference type="ARBA" id="ARBA00004141"/>
    </source>
</evidence>
<dbReference type="GO" id="GO:0016020">
    <property type="term" value="C:membrane"/>
    <property type="evidence" value="ECO:0007669"/>
    <property type="project" value="UniProtKB-SubCell"/>
</dbReference>
<feature type="transmembrane region" description="Helical" evidence="10">
    <location>
        <begin position="707"/>
        <end position="736"/>
    </location>
</feature>
<keyword evidence="7 10" id="KW-1133">Transmembrane helix</keyword>
<keyword evidence="5" id="KW-0571">Peptide transport</keyword>
<dbReference type="FunCoup" id="A0A401G8B0">
    <property type="interactions" value="71"/>
</dbReference>
<evidence type="ECO:0000256" key="6">
    <source>
        <dbReference type="ARBA" id="ARBA00022927"/>
    </source>
</evidence>
<feature type="transmembrane region" description="Helical" evidence="10">
    <location>
        <begin position="151"/>
        <end position="170"/>
    </location>
</feature>
<feature type="transmembrane region" description="Helical" evidence="10">
    <location>
        <begin position="644"/>
        <end position="661"/>
    </location>
</feature>
<dbReference type="InParanoid" id="A0A401G8B0"/>
<feature type="region of interest" description="Disordered" evidence="9">
    <location>
        <begin position="68"/>
        <end position="95"/>
    </location>
</feature>
<dbReference type="NCBIfam" id="TIGR00727">
    <property type="entry name" value="ISP4_OPT"/>
    <property type="match status" value="1"/>
</dbReference>
<reference evidence="11 12" key="1">
    <citation type="journal article" date="2018" name="Sci. Rep.">
        <title>Genome sequence of the cauliflower mushroom Sparassis crispa (Hanabiratake) and its association with beneficial usage.</title>
        <authorList>
            <person name="Kiyama R."/>
            <person name="Furutani Y."/>
            <person name="Kawaguchi K."/>
            <person name="Nakanishi T."/>
        </authorList>
    </citation>
    <scope>NUCLEOTIDE SEQUENCE [LARGE SCALE GENOMIC DNA]</scope>
</reference>
<dbReference type="AlphaFoldDB" id="A0A401G8B0"/>
<feature type="transmembrane region" description="Helical" evidence="10">
    <location>
        <begin position="442"/>
        <end position="462"/>
    </location>
</feature>
<comment type="subcellular location">
    <subcellularLocation>
        <location evidence="1">Membrane</location>
        <topology evidence="1">Multi-pass membrane protein</topology>
    </subcellularLocation>
</comment>
<dbReference type="Proteomes" id="UP000287166">
    <property type="component" value="Unassembled WGS sequence"/>
</dbReference>
<evidence type="ECO:0000256" key="8">
    <source>
        <dbReference type="ARBA" id="ARBA00023136"/>
    </source>
</evidence>
<evidence type="ECO:0000256" key="3">
    <source>
        <dbReference type="ARBA" id="ARBA00022448"/>
    </source>
</evidence>
<organism evidence="11 12">
    <name type="scientific">Sparassis crispa</name>
    <dbReference type="NCBI Taxonomy" id="139825"/>
    <lineage>
        <taxon>Eukaryota</taxon>
        <taxon>Fungi</taxon>
        <taxon>Dikarya</taxon>
        <taxon>Basidiomycota</taxon>
        <taxon>Agaricomycotina</taxon>
        <taxon>Agaricomycetes</taxon>
        <taxon>Polyporales</taxon>
        <taxon>Sparassidaceae</taxon>
        <taxon>Sparassis</taxon>
    </lineage>
</organism>
<evidence type="ECO:0000256" key="7">
    <source>
        <dbReference type="ARBA" id="ARBA00022989"/>
    </source>
</evidence>
<feature type="transmembrane region" description="Helical" evidence="10">
    <location>
        <begin position="231"/>
        <end position="249"/>
    </location>
</feature>
<feature type="transmembrane region" description="Helical" evidence="10">
    <location>
        <begin position="493"/>
        <end position="514"/>
    </location>
</feature>
<dbReference type="InterPro" id="IPR004648">
    <property type="entry name" value="Oligpept_transpt"/>
</dbReference>
<dbReference type="InterPro" id="IPR004813">
    <property type="entry name" value="OPT"/>
</dbReference>
<evidence type="ECO:0000256" key="9">
    <source>
        <dbReference type="SAM" id="MobiDB-lite"/>
    </source>
</evidence>
<comment type="similarity">
    <text evidence="2">Belongs to the oligopeptide OPT transporter family.</text>
</comment>
<feature type="compositionally biased region" description="Polar residues" evidence="9">
    <location>
        <begin position="68"/>
        <end position="91"/>
    </location>
</feature>
<dbReference type="GO" id="GO:0015031">
    <property type="term" value="P:protein transport"/>
    <property type="evidence" value="ECO:0007669"/>
    <property type="project" value="UniProtKB-KW"/>
</dbReference>
<proteinExistence type="inferred from homology"/>
<evidence type="ECO:0000256" key="2">
    <source>
        <dbReference type="ARBA" id="ARBA00008807"/>
    </source>
</evidence>
<name>A0A401G8B0_9APHY</name>
<evidence type="ECO:0000256" key="5">
    <source>
        <dbReference type="ARBA" id="ARBA00022856"/>
    </source>
</evidence>
<protein>
    <submittedName>
        <fullName evidence="11">Glutathione transporter 1</fullName>
    </submittedName>
</protein>
<keyword evidence="3" id="KW-0813">Transport</keyword>
<dbReference type="OrthoDB" id="9986677at2759"/>
<dbReference type="GO" id="GO:0035673">
    <property type="term" value="F:oligopeptide transmembrane transporter activity"/>
    <property type="evidence" value="ECO:0007669"/>
    <property type="project" value="InterPro"/>
</dbReference>
<accession>A0A401G8B0</accession>
<evidence type="ECO:0000256" key="4">
    <source>
        <dbReference type="ARBA" id="ARBA00022692"/>
    </source>
</evidence>
<feature type="transmembrane region" description="Helical" evidence="10">
    <location>
        <begin position="520"/>
        <end position="540"/>
    </location>
</feature>
<keyword evidence="4 10" id="KW-0812">Transmembrane</keyword>
<keyword evidence="8 10" id="KW-0472">Membrane</keyword>
<feature type="transmembrane region" description="Helical" evidence="10">
    <location>
        <begin position="369"/>
        <end position="388"/>
    </location>
</feature>
<feature type="transmembrane region" description="Helical" evidence="10">
    <location>
        <begin position="294"/>
        <end position="316"/>
    </location>
</feature>
<feature type="transmembrane region" description="Helical" evidence="10">
    <location>
        <begin position="673"/>
        <end position="695"/>
    </location>
</feature>
<feature type="transmembrane region" description="Helical" evidence="10">
    <location>
        <begin position="748"/>
        <end position="769"/>
    </location>
</feature>